<dbReference type="Pfam" id="PF14022">
    <property type="entry name" value="DUF4238"/>
    <property type="match status" value="1"/>
</dbReference>
<dbReference type="AlphaFoldDB" id="A0A7C9BEE6"/>
<sequence length="294" mass="34722">MNNLSERHHYIPKFYAKGFLDEDKKFYVYDKYKDEVKKKKTSPKEIFYEWNRNTISSRSGSIDLIEDYYGFLDSDCAEVIRNLREKPNEDGIQTDETIALLRFFIISLFWRVPKSDFAAIDYFSRAKTTFIDTETGEIVDKTELEKKIKSDPNYLKFLRPNFSLEIIKNVAISNKSSSTSQLFGFNKDIFLTGDYPILFRKMPSQVDELLNGDYILPISSKRIYRITKKKIEMTFSLENAIDFNALLIEQSKFYVCGPDRDFLEKCIRYWKAVKSNGILWNLPNSLFKSYLDRY</sequence>
<dbReference type="Proteomes" id="UP000479293">
    <property type="component" value="Unassembled WGS sequence"/>
</dbReference>
<comment type="caution">
    <text evidence="1">The sequence shown here is derived from an EMBL/GenBank/DDBJ whole genome shotgun (WGS) entry which is preliminary data.</text>
</comment>
<name>A0A7C9BEE6_9BACT</name>
<accession>A0A7C9BEE6</accession>
<reference evidence="1 2" key="1">
    <citation type="submission" date="2019-10" db="EMBL/GenBank/DDBJ databases">
        <title>Draft Genome Sequence of Cytophagaceae sp. SJW1-29.</title>
        <authorList>
            <person name="Choi A."/>
        </authorList>
    </citation>
    <scope>NUCLEOTIDE SEQUENCE [LARGE SCALE GENOMIC DNA]</scope>
    <source>
        <strain evidence="1 2">SJW1-29</strain>
    </source>
</reference>
<keyword evidence="2" id="KW-1185">Reference proteome</keyword>
<protein>
    <submittedName>
        <fullName evidence="1">DUF4238 domain-containing protein</fullName>
    </submittedName>
</protein>
<organism evidence="1 2">
    <name type="scientific">Salmonirosea aquatica</name>
    <dbReference type="NCBI Taxonomy" id="2654236"/>
    <lineage>
        <taxon>Bacteria</taxon>
        <taxon>Pseudomonadati</taxon>
        <taxon>Bacteroidota</taxon>
        <taxon>Cytophagia</taxon>
        <taxon>Cytophagales</taxon>
        <taxon>Spirosomataceae</taxon>
        <taxon>Salmonirosea</taxon>
    </lineage>
</organism>
<dbReference type="EMBL" id="WHLY01000002">
    <property type="protein sequence ID" value="MPR32663.1"/>
    <property type="molecule type" value="Genomic_DNA"/>
</dbReference>
<gene>
    <name evidence="1" type="ORF">GBK04_04675</name>
</gene>
<dbReference type="RefSeq" id="WP_152757288.1">
    <property type="nucleotide sequence ID" value="NZ_WHLY01000002.1"/>
</dbReference>
<evidence type="ECO:0000313" key="1">
    <source>
        <dbReference type="EMBL" id="MPR32663.1"/>
    </source>
</evidence>
<proteinExistence type="predicted"/>
<dbReference type="InterPro" id="IPR025332">
    <property type="entry name" value="DUF4238"/>
</dbReference>
<evidence type="ECO:0000313" key="2">
    <source>
        <dbReference type="Proteomes" id="UP000479293"/>
    </source>
</evidence>